<protein>
    <submittedName>
        <fullName evidence="3">Uncharacterized protein</fullName>
    </submittedName>
</protein>
<feature type="transmembrane region" description="Helical" evidence="1">
    <location>
        <begin position="84"/>
        <end position="105"/>
    </location>
</feature>
<name>A0ABS1KK12_9BACT</name>
<evidence type="ECO:0000313" key="3">
    <source>
        <dbReference type="EMBL" id="MBL0739685.1"/>
    </source>
</evidence>
<comment type="caution">
    <text evidence="3">The sequence shown here is derived from an EMBL/GenBank/DDBJ whole genome shotgun (WGS) entry which is preliminary data.</text>
</comment>
<keyword evidence="1" id="KW-1133">Transmembrane helix</keyword>
<evidence type="ECO:0000313" key="4">
    <source>
        <dbReference type="Proteomes" id="UP000613030"/>
    </source>
</evidence>
<evidence type="ECO:0000256" key="1">
    <source>
        <dbReference type="SAM" id="Phobius"/>
    </source>
</evidence>
<reference evidence="3 4" key="1">
    <citation type="submission" date="2021-01" db="EMBL/GenBank/DDBJ databases">
        <title>Chryseolinea sp. Jin1 Genome sequencing and assembly.</title>
        <authorList>
            <person name="Kim I."/>
        </authorList>
    </citation>
    <scope>NUCLEOTIDE SEQUENCE [LARGE SCALE GENOMIC DNA]</scope>
    <source>
        <strain evidence="3 4">Jin1</strain>
    </source>
</reference>
<accession>A0ABS1KK12</accession>
<evidence type="ECO:0000256" key="2">
    <source>
        <dbReference type="SAM" id="SignalP"/>
    </source>
</evidence>
<feature type="transmembrane region" description="Helical" evidence="1">
    <location>
        <begin position="54"/>
        <end position="72"/>
    </location>
</feature>
<proteinExistence type="predicted"/>
<feature type="signal peptide" evidence="2">
    <location>
        <begin position="1"/>
        <end position="17"/>
    </location>
</feature>
<keyword evidence="2" id="KW-0732">Signal</keyword>
<organism evidence="3 4">
    <name type="scientific">Chryseolinea lacunae</name>
    <dbReference type="NCBI Taxonomy" id="2801331"/>
    <lineage>
        <taxon>Bacteria</taxon>
        <taxon>Pseudomonadati</taxon>
        <taxon>Bacteroidota</taxon>
        <taxon>Cytophagia</taxon>
        <taxon>Cytophagales</taxon>
        <taxon>Fulvivirgaceae</taxon>
        <taxon>Chryseolinea</taxon>
    </lineage>
</organism>
<dbReference type="EMBL" id="JAERRB010000001">
    <property type="protein sequence ID" value="MBL0739685.1"/>
    <property type="molecule type" value="Genomic_DNA"/>
</dbReference>
<keyword evidence="1" id="KW-0472">Membrane</keyword>
<sequence length="117" mass="12904">MRYSFIFFFLISLSTHAQQTADVEDFKKEVLTLRAEVQNIRVNLAKGEQKFKRGILVATIGYSVTIAGGLMLGRKHDELGKGLLIAGGTTGIIGTAMMLDAFKFLGRPLREKQKSSP</sequence>
<dbReference type="Proteomes" id="UP000613030">
    <property type="component" value="Unassembled WGS sequence"/>
</dbReference>
<keyword evidence="1" id="KW-0812">Transmembrane</keyword>
<gene>
    <name evidence="3" type="ORF">JI741_00585</name>
</gene>
<keyword evidence="4" id="KW-1185">Reference proteome</keyword>
<dbReference type="RefSeq" id="WP_202006659.1">
    <property type="nucleotide sequence ID" value="NZ_JAERRB010000001.1"/>
</dbReference>
<feature type="chain" id="PRO_5046580561" evidence="2">
    <location>
        <begin position="18"/>
        <end position="117"/>
    </location>
</feature>